<dbReference type="EMBL" id="CP073754">
    <property type="protein sequence ID" value="QWF72200.1"/>
    <property type="molecule type" value="Genomic_DNA"/>
</dbReference>
<name>A0A975RA81_9GAMM</name>
<proteinExistence type="predicted"/>
<feature type="compositionally biased region" description="Low complexity" evidence="1">
    <location>
        <begin position="56"/>
        <end position="76"/>
    </location>
</feature>
<reference evidence="4" key="1">
    <citation type="submission" date="2021-04" db="EMBL/GenBank/DDBJ databases">
        <title>Draft genome sequence data of methanotrophic Methylovulum sp. strain S1L and Methylomonas sp. strain S2AM isolated from boreal lake water columns.</title>
        <authorList>
            <person name="Rissanen A.J."/>
            <person name="Mangayil R."/>
            <person name="Svenning M.M."/>
            <person name="Khanongnuch R."/>
        </authorList>
    </citation>
    <scope>NUCLEOTIDE SEQUENCE</scope>
    <source>
        <strain evidence="4">S2AM</strain>
    </source>
</reference>
<feature type="region of interest" description="Disordered" evidence="1">
    <location>
        <begin position="56"/>
        <end position="93"/>
    </location>
</feature>
<gene>
    <name evidence="4" type="ORF">KEF85_07050</name>
</gene>
<accession>A0A975RA81</accession>
<organism evidence="4 5">
    <name type="scientific">Methylomonas paludis</name>
    <dbReference type="NCBI Taxonomy" id="1173101"/>
    <lineage>
        <taxon>Bacteria</taxon>
        <taxon>Pseudomonadati</taxon>
        <taxon>Pseudomonadota</taxon>
        <taxon>Gammaproteobacteria</taxon>
        <taxon>Methylococcales</taxon>
        <taxon>Methylococcaceae</taxon>
        <taxon>Methylomonas</taxon>
    </lineage>
</organism>
<feature type="signal peptide" evidence="3">
    <location>
        <begin position="1"/>
        <end position="30"/>
    </location>
</feature>
<feature type="compositionally biased region" description="Low complexity" evidence="1">
    <location>
        <begin position="84"/>
        <end position="93"/>
    </location>
</feature>
<dbReference type="Proteomes" id="UP000676649">
    <property type="component" value="Chromosome"/>
</dbReference>
<protein>
    <submittedName>
        <fullName evidence="4">Uncharacterized protein</fullName>
    </submittedName>
</protein>
<keyword evidence="3" id="KW-0732">Signal</keyword>
<evidence type="ECO:0000313" key="4">
    <source>
        <dbReference type="EMBL" id="QWF72200.1"/>
    </source>
</evidence>
<evidence type="ECO:0000256" key="3">
    <source>
        <dbReference type="SAM" id="SignalP"/>
    </source>
</evidence>
<evidence type="ECO:0000313" key="5">
    <source>
        <dbReference type="Proteomes" id="UP000676649"/>
    </source>
</evidence>
<dbReference type="AlphaFoldDB" id="A0A975RA81"/>
<keyword evidence="2" id="KW-1133">Transmembrane helix</keyword>
<evidence type="ECO:0000256" key="1">
    <source>
        <dbReference type="SAM" id="MobiDB-lite"/>
    </source>
</evidence>
<feature type="transmembrane region" description="Helical" evidence="2">
    <location>
        <begin position="376"/>
        <end position="400"/>
    </location>
</feature>
<keyword evidence="2" id="KW-0472">Membrane</keyword>
<feature type="chain" id="PRO_5037906769" evidence="3">
    <location>
        <begin position="31"/>
        <end position="411"/>
    </location>
</feature>
<dbReference type="RefSeq" id="WP_215584460.1">
    <property type="nucleotide sequence ID" value="NZ_CP073754.1"/>
</dbReference>
<keyword evidence="5" id="KW-1185">Reference proteome</keyword>
<sequence>MSFKNRIKLQPSVPTLILTGMLMPAGAALADSTDASLNGYSGIASIFQAGSSAVDSTSSGLDGSTTDTSTTSTDTTGTGGDTSGGTDTSGSLTGGLVIDPIPVDPIYPIDGGYIPNNYSYQYTIASNSLGDSIGSSNSFQDVIAADGSDTYTFSQSSYFQASDASAAPVILADPNDDGSGVIATYATGISDNDVVVGWDVLGDGNQSIFEYNVASNTYVDLAAPLSGDFIGASSFQADGVSSNGEFIIGQFTNAGNNTEGFVYDTVTGTWTVINETADVTGYDPLTNPYEFTSTSSVDSNGNVTGWYQDANGNSHEYVFNALTGEFINNNLDDPSNSLSSGGVISVGGSGPVVYYPIYQTLVDGVSTPLTTAGISLAPAAAVPLPGAFWLMASAVAGIGWSGRRKAARHQA</sequence>
<evidence type="ECO:0000256" key="2">
    <source>
        <dbReference type="SAM" id="Phobius"/>
    </source>
</evidence>
<keyword evidence="2" id="KW-0812">Transmembrane</keyword>
<dbReference type="KEGG" id="mpad:KEF85_07050"/>